<dbReference type="PANTHER" id="PTHR39322">
    <property type="entry name" value="ACYL-HOMOSERINE-LACTONE SYNTHASE"/>
    <property type="match status" value="1"/>
</dbReference>
<evidence type="ECO:0000313" key="7">
    <source>
        <dbReference type="EMBL" id="MCF3947970.1"/>
    </source>
</evidence>
<sequence length="210" mass="23397">MLDIITGANRGQFARQLDSMFEDRKRVFVDLFKWNLPVSNGRFEIDQFDDTTAVYLLITDQNGDHRGSLRLLRADRPHLLGSVFPDLCEHGVPADSCTAEITRLCLSPRLPAVERLHIRNQLITAMVDYALAHGIQTFTGVVSARFLSRILAMGWRCEVLGSPRIVNGSMIGAFRIDIDEATPHRLRATGIYSATAIGKRAGVEPIFGDM</sequence>
<dbReference type="InterPro" id="IPR001690">
    <property type="entry name" value="Autoind_synthase"/>
</dbReference>
<keyword evidence="8" id="KW-1185">Reference proteome</keyword>
<proteinExistence type="inferred from homology"/>
<keyword evidence="1 5" id="KW-0673">Quorum sensing</keyword>
<accession>A0ABS9DYZ1</accession>
<dbReference type="RefSeq" id="WP_235705265.1">
    <property type="nucleotide sequence ID" value="NZ_JAKGBZ010000035.1"/>
</dbReference>
<dbReference type="Pfam" id="PF00765">
    <property type="entry name" value="Autoind_synth"/>
    <property type="match status" value="1"/>
</dbReference>
<keyword evidence="4 5" id="KW-0071">Autoinducer synthesis</keyword>
<comment type="catalytic activity">
    <reaction evidence="6">
        <text>a fatty acyl-[ACP] + S-adenosyl-L-methionine = an N-acyl-L-homoserine lactone + S-methyl-5'-thioadenosine + holo-[ACP] + H(+)</text>
        <dbReference type="Rhea" id="RHEA:10096"/>
        <dbReference type="Rhea" id="RHEA-COMP:9685"/>
        <dbReference type="Rhea" id="RHEA-COMP:14125"/>
        <dbReference type="ChEBI" id="CHEBI:15378"/>
        <dbReference type="ChEBI" id="CHEBI:17509"/>
        <dbReference type="ChEBI" id="CHEBI:55474"/>
        <dbReference type="ChEBI" id="CHEBI:59789"/>
        <dbReference type="ChEBI" id="CHEBI:64479"/>
        <dbReference type="ChEBI" id="CHEBI:138651"/>
        <dbReference type="EC" id="2.3.1.184"/>
    </reaction>
</comment>
<comment type="caution">
    <text evidence="7">The sequence shown here is derived from an EMBL/GenBank/DDBJ whole genome shotgun (WGS) entry which is preliminary data.</text>
</comment>
<dbReference type="PROSITE" id="PS51187">
    <property type="entry name" value="AUTOINDUCER_SYNTH_2"/>
    <property type="match status" value="1"/>
</dbReference>
<evidence type="ECO:0000256" key="6">
    <source>
        <dbReference type="RuleBase" id="RU361135"/>
    </source>
</evidence>
<organism evidence="7 8">
    <name type="scientific">Acidiphilium iwatense</name>
    <dbReference type="NCBI Taxonomy" id="768198"/>
    <lineage>
        <taxon>Bacteria</taxon>
        <taxon>Pseudomonadati</taxon>
        <taxon>Pseudomonadota</taxon>
        <taxon>Alphaproteobacteria</taxon>
        <taxon>Acetobacterales</taxon>
        <taxon>Acidocellaceae</taxon>
        <taxon>Acidiphilium</taxon>
    </lineage>
</organism>
<comment type="similarity">
    <text evidence="5 6">Belongs to the autoinducer synthase family.</text>
</comment>
<dbReference type="EC" id="2.3.1.184" evidence="6"/>
<keyword evidence="2 6" id="KW-0808">Transferase</keyword>
<dbReference type="InterPro" id="IPR016181">
    <property type="entry name" value="Acyl_CoA_acyltransferase"/>
</dbReference>
<gene>
    <name evidence="7" type="ORF">L2A60_14920</name>
</gene>
<evidence type="ECO:0000256" key="2">
    <source>
        <dbReference type="ARBA" id="ARBA00022679"/>
    </source>
</evidence>
<dbReference type="EMBL" id="JAKGBZ010000035">
    <property type="protein sequence ID" value="MCF3947970.1"/>
    <property type="molecule type" value="Genomic_DNA"/>
</dbReference>
<evidence type="ECO:0000256" key="1">
    <source>
        <dbReference type="ARBA" id="ARBA00022654"/>
    </source>
</evidence>
<evidence type="ECO:0000256" key="3">
    <source>
        <dbReference type="ARBA" id="ARBA00022691"/>
    </source>
</evidence>
<dbReference type="SUPFAM" id="SSF55729">
    <property type="entry name" value="Acyl-CoA N-acyltransferases (Nat)"/>
    <property type="match status" value="1"/>
</dbReference>
<dbReference type="PANTHER" id="PTHR39322:SF1">
    <property type="entry name" value="ISOVALERYL-HOMOSERINE LACTONE SYNTHASE"/>
    <property type="match status" value="1"/>
</dbReference>
<dbReference type="Proteomes" id="UP001521209">
    <property type="component" value="Unassembled WGS sequence"/>
</dbReference>
<evidence type="ECO:0000256" key="4">
    <source>
        <dbReference type="ARBA" id="ARBA00022929"/>
    </source>
</evidence>
<name>A0ABS9DYZ1_9PROT</name>
<keyword evidence="3 6" id="KW-0949">S-adenosyl-L-methionine</keyword>
<evidence type="ECO:0000313" key="8">
    <source>
        <dbReference type="Proteomes" id="UP001521209"/>
    </source>
</evidence>
<protein>
    <recommendedName>
        <fullName evidence="6">Acyl-homoserine-lactone synthase</fullName>
        <ecNumber evidence="6">2.3.1.184</ecNumber>
    </recommendedName>
    <alternativeName>
        <fullName evidence="6">Autoinducer synthesis protein</fullName>
    </alternativeName>
</protein>
<dbReference type="PRINTS" id="PR01549">
    <property type="entry name" value="AUTOINDCRSYN"/>
</dbReference>
<dbReference type="Gene3D" id="3.40.630.30">
    <property type="match status" value="1"/>
</dbReference>
<evidence type="ECO:0000256" key="5">
    <source>
        <dbReference type="PROSITE-ProRule" id="PRU00533"/>
    </source>
</evidence>
<reference evidence="7 8" key="1">
    <citation type="submission" date="2022-01" db="EMBL/GenBank/DDBJ databases">
        <authorList>
            <person name="Won M."/>
            <person name="Kim S.-J."/>
            <person name="Kwon S.-W."/>
        </authorList>
    </citation>
    <scope>NUCLEOTIDE SEQUENCE [LARGE SCALE GENOMIC DNA]</scope>
    <source>
        <strain evidence="7 8">KCTC 23505</strain>
    </source>
</reference>